<protein>
    <submittedName>
        <fullName evidence="2">Uncharacterized protein</fullName>
    </submittedName>
</protein>
<gene>
    <name evidence="2" type="ORF">J2W49_002930</name>
</gene>
<evidence type="ECO:0000313" key="3">
    <source>
        <dbReference type="Proteomes" id="UP001265700"/>
    </source>
</evidence>
<reference evidence="2 3" key="1">
    <citation type="submission" date="2023-07" db="EMBL/GenBank/DDBJ databases">
        <title>Sorghum-associated microbial communities from plants grown in Nebraska, USA.</title>
        <authorList>
            <person name="Schachtman D."/>
        </authorList>
    </citation>
    <scope>NUCLEOTIDE SEQUENCE [LARGE SCALE GENOMIC DNA]</scope>
    <source>
        <strain evidence="2 3">4249</strain>
    </source>
</reference>
<feature type="signal peptide" evidence="1">
    <location>
        <begin position="1"/>
        <end position="31"/>
    </location>
</feature>
<evidence type="ECO:0000313" key="2">
    <source>
        <dbReference type="EMBL" id="MDR7150957.1"/>
    </source>
</evidence>
<name>A0ABU1WNU1_9BURK</name>
<keyword evidence="3" id="KW-1185">Reference proteome</keyword>
<dbReference type="RefSeq" id="WP_310317434.1">
    <property type="nucleotide sequence ID" value="NZ_JAVDWU010000006.1"/>
</dbReference>
<sequence length="159" mass="17200">MDQAIKETLVIKTFKALALGLSVLLSVPSYAATPTEKLATCLVDALNGKERKQLVKFMFFALASHPELSSASNITAEERDAAERVYGGLMTRLITENCPSETKAAYEFSPLAVQEAFQMIAQVAMAEITADPKVTASLSSYMKYADVNKIASTISVPSR</sequence>
<proteinExistence type="predicted"/>
<feature type="chain" id="PRO_5046274259" evidence="1">
    <location>
        <begin position="32"/>
        <end position="159"/>
    </location>
</feature>
<comment type="caution">
    <text evidence="2">The sequence shown here is derived from an EMBL/GenBank/DDBJ whole genome shotgun (WGS) entry which is preliminary data.</text>
</comment>
<evidence type="ECO:0000256" key="1">
    <source>
        <dbReference type="SAM" id="SignalP"/>
    </source>
</evidence>
<dbReference type="EMBL" id="JAVDWU010000006">
    <property type="protein sequence ID" value="MDR7150957.1"/>
    <property type="molecule type" value="Genomic_DNA"/>
</dbReference>
<dbReference type="Proteomes" id="UP001265700">
    <property type="component" value="Unassembled WGS sequence"/>
</dbReference>
<keyword evidence="1" id="KW-0732">Signal</keyword>
<accession>A0ABU1WNU1</accession>
<organism evidence="2 3">
    <name type="scientific">Hydrogenophaga palleronii</name>
    <dbReference type="NCBI Taxonomy" id="65655"/>
    <lineage>
        <taxon>Bacteria</taxon>
        <taxon>Pseudomonadati</taxon>
        <taxon>Pseudomonadota</taxon>
        <taxon>Betaproteobacteria</taxon>
        <taxon>Burkholderiales</taxon>
        <taxon>Comamonadaceae</taxon>
        <taxon>Hydrogenophaga</taxon>
    </lineage>
</organism>